<comment type="subcellular location">
    <subcellularLocation>
        <location evidence="1">Cell membrane</location>
        <topology evidence="1">Multi-pass membrane protein</topology>
    </subcellularLocation>
</comment>
<evidence type="ECO:0000256" key="2">
    <source>
        <dbReference type="ARBA" id="ARBA00022475"/>
    </source>
</evidence>
<evidence type="ECO:0000256" key="3">
    <source>
        <dbReference type="ARBA" id="ARBA00022553"/>
    </source>
</evidence>
<dbReference type="InterPro" id="IPR003594">
    <property type="entry name" value="HATPase_dom"/>
</dbReference>
<dbReference type="GO" id="GO:0005886">
    <property type="term" value="C:plasma membrane"/>
    <property type="evidence" value="ECO:0007669"/>
    <property type="project" value="UniProtKB-SubCell"/>
</dbReference>
<dbReference type="InterPro" id="IPR036890">
    <property type="entry name" value="HATPase_C_sf"/>
</dbReference>
<dbReference type="PANTHER" id="PTHR34220:SF11">
    <property type="entry name" value="SENSOR PROTEIN KINASE HPTS"/>
    <property type="match status" value="1"/>
</dbReference>
<dbReference type="GeneID" id="93162234"/>
<keyword evidence="10" id="KW-0902">Two-component regulatory system</keyword>
<keyword evidence="5 12" id="KW-0812">Transmembrane</keyword>
<evidence type="ECO:0000313" key="14">
    <source>
        <dbReference type="EMBL" id="KMW18323.1"/>
    </source>
</evidence>
<dbReference type="SUPFAM" id="SSF158472">
    <property type="entry name" value="HAMP domain-like"/>
    <property type="match status" value="1"/>
</dbReference>
<evidence type="ECO:0000256" key="4">
    <source>
        <dbReference type="ARBA" id="ARBA00022679"/>
    </source>
</evidence>
<dbReference type="SUPFAM" id="SSF55874">
    <property type="entry name" value="ATPase domain of HSP90 chaperone/DNA topoisomerase II/histidine kinase"/>
    <property type="match status" value="1"/>
</dbReference>
<dbReference type="GO" id="GO:0005524">
    <property type="term" value="F:ATP binding"/>
    <property type="evidence" value="ECO:0007669"/>
    <property type="project" value="UniProtKB-KW"/>
</dbReference>
<dbReference type="RefSeq" id="WP_045091295.1">
    <property type="nucleotide sequence ID" value="NZ_KQ235879.1"/>
</dbReference>
<evidence type="ECO:0000256" key="9">
    <source>
        <dbReference type="ARBA" id="ARBA00022989"/>
    </source>
</evidence>
<dbReference type="InterPro" id="IPR003660">
    <property type="entry name" value="HAMP_dom"/>
</dbReference>
<gene>
    <name evidence="14" type="ORF">HMPREF9470_03233</name>
</gene>
<evidence type="ECO:0000256" key="5">
    <source>
        <dbReference type="ARBA" id="ARBA00022692"/>
    </source>
</evidence>
<dbReference type="PATRIC" id="fig|742734.4.peg.3463"/>
<keyword evidence="7" id="KW-0418">Kinase</keyword>
<dbReference type="Gene3D" id="3.30.565.10">
    <property type="entry name" value="Histidine kinase-like ATPase, C-terminal domain"/>
    <property type="match status" value="1"/>
</dbReference>
<evidence type="ECO:0000256" key="1">
    <source>
        <dbReference type="ARBA" id="ARBA00004651"/>
    </source>
</evidence>
<dbReference type="OrthoDB" id="9809348at2"/>
<evidence type="ECO:0000259" key="13">
    <source>
        <dbReference type="PROSITE" id="PS50885"/>
    </source>
</evidence>
<reference evidence="14 15" key="1">
    <citation type="submission" date="2011-04" db="EMBL/GenBank/DDBJ databases">
        <title>The Genome Sequence of Clostridium citroniae WAL-19142.</title>
        <authorList>
            <consortium name="The Broad Institute Genome Sequencing Platform"/>
            <person name="Earl A."/>
            <person name="Ward D."/>
            <person name="Feldgarden M."/>
            <person name="Gevers D."/>
            <person name="Warren Y.A."/>
            <person name="Tyrrell K.L."/>
            <person name="Citron D.M."/>
            <person name="Goldstein E.J."/>
            <person name="Daigneault M."/>
            <person name="Allen-Vercoe E."/>
            <person name="Young S.K."/>
            <person name="Zeng Q."/>
            <person name="Gargeya S."/>
            <person name="Fitzgerald M."/>
            <person name="Haas B."/>
            <person name="Abouelleil A."/>
            <person name="Alvarado L."/>
            <person name="Arachchi H.M."/>
            <person name="Berlin A."/>
            <person name="Brown A."/>
            <person name="Chapman S.B."/>
            <person name="Chen Z."/>
            <person name="Dunbar C."/>
            <person name="Freedman E."/>
            <person name="Gearin G."/>
            <person name="Gellesch M."/>
            <person name="Goldberg J."/>
            <person name="Griggs A."/>
            <person name="Gujja S."/>
            <person name="Heilman E.R."/>
            <person name="Heiman D."/>
            <person name="Howarth C."/>
            <person name="Larson L."/>
            <person name="Lui A."/>
            <person name="MacDonald P.J."/>
            <person name="Mehta T."/>
            <person name="Montmayeur A."/>
            <person name="Murphy C."/>
            <person name="Neiman D."/>
            <person name="Pearson M."/>
            <person name="Priest M."/>
            <person name="Roberts A."/>
            <person name="Saif S."/>
            <person name="Shea T."/>
            <person name="Shenoy N."/>
            <person name="Sisk P."/>
            <person name="Stolte C."/>
            <person name="Sykes S."/>
            <person name="White J."/>
            <person name="Yandava C."/>
            <person name="Wortman J."/>
            <person name="Nusbaum C."/>
            <person name="Birren B."/>
        </authorList>
    </citation>
    <scope>NUCLEOTIDE SEQUENCE [LARGE SCALE GENOMIC DNA]</scope>
    <source>
        <strain evidence="14 15">WAL-19142</strain>
    </source>
</reference>
<dbReference type="AlphaFoldDB" id="A0A0J9BZR7"/>
<keyword evidence="6" id="KW-0547">Nucleotide-binding</keyword>
<keyword evidence="8" id="KW-0067">ATP-binding</keyword>
<keyword evidence="11 12" id="KW-0472">Membrane</keyword>
<dbReference type="InterPro" id="IPR010559">
    <property type="entry name" value="Sig_transdc_His_kin_internal"/>
</dbReference>
<sequence length="583" mass="67166">MKKHRRRRFQRKLKYKYMAACIGISLFLVLILTGSYYGYFNKLFVTQTQDYVFNMAEQSKDSLELTMRQIDSVILSIQSETMVQEFLTKIDKGTYGAYEEYLAREKVRQGIYADIMWEDSVVNVYLESDQGYSEVWEKSGGGVIWNKQKKEQIYGGKGRTVWLGVDESGKFMQAGAQINSTKNLKPLGFVMIQMPVEDFENQINKYSFIRNGLTMIISRSEGVIVTTDPALSADGLDTLGRRFMSGHVREDVYSVDFGGEKYYAVISDLRYNDWRLITLIPKMNYSEVLYELRFYIFAVVMVVLFVSFIIILILAERFTKNIKELQGAMERFGEGDFNVICAVHSDDEVGQLSQHFNMMVYNINDLIDRVYNETMLRQEAELKSLRMQINPHFLYNTLDMMSWISRNRGVPEVGEVAVSLGNILRYTINGSDFATIGEELEHIRNYFMIQHCRYGDRIHFNIDVPREVLDIQIPKLLIQPLIENAVVHGVENLEADGVVTLKADLDRQNLYISVIDNGVGMSQEKIDAILNDDNGIPLEVRESIGLKNVNRRLKIRYGEFHGLRMRSVLGKGTEVKMCIPYLS</sequence>
<keyword evidence="3" id="KW-0597">Phosphoprotein</keyword>
<accession>A0A0J9BZR7</accession>
<evidence type="ECO:0000256" key="8">
    <source>
        <dbReference type="ARBA" id="ARBA00022840"/>
    </source>
</evidence>
<dbReference type="InterPro" id="IPR050640">
    <property type="entry name" value="Bact_2-comp_sensor_kinase"/>
</dbReference>
<dbReference type="Gene3D" id="6.10.340.10">
    <property type="match status" value="1"/>
</dbReference>
<evidence type="ECO:0000313" key="15">
    <source>
        <dbReference type="Proteomes" id="UP000037392"/>
    </source>
</evidence>
<keyword evidence="9 12" id="KW-1133">Transmembrane helix</keyword>
<evidence type="ECO:0000256" key="6">
    <source>
        <dbReference type="ARBA" id="ARBA00022741"/>
    </source>
</evidence>
<feature type="transmembrane region" description="Helical" evidence="12">
    <location>
        <begin position="20"/>
        <end position="39"/>
    </location>
</feature>
<organism evidence="14 15">
    <name type="scientific">[Clostridium] citroniae WAL-19142</name>
    <dbReference type="NCBI Taxonomy" id="742734"/>
    <lineage>
        <taxon>Bacteria</taxon>
        <taxon>Bacillati</taxon>
        <taxon>Bacillota</taxon>
        <taxon>Clostridia</taxon>
        <taxon>Lachnospirales</taxon>
        <taxon>Lachnospiraceae</taxon>
        <taxon>Enterocloster</taxon>
    </lineage>
</organism>
<dbReference type="PROSITE" id="PS50885">
    <property type="entry name" value="HAMP"/>
    <property type="match status" value="1"/>
</dbReference>
<evidence type="ECO:0000256" key="10">
    <source>
        <dbReference type="ARBA" id="ARBA00023012"/>
    </source>
</evidence>
<dbReference type="Gene3D" id="3.30.450.20">
    <property type="entry name" value="PAS domain"/>
    <property type="match status" value="1"/>
</dbReference>
<dbReference type="SMART" id="SM00304">
    <property type="entry name" value="HAMP"/>
    <property type="match status" value="1"/>
</dbReference>
<proteinExistence type="predicted"/>
<name>A0A0J9BZR7_9FIRM</name>
<dbReference type="Pfam" id="PF00672">
    <property type="entry name" value="HAMP"/>
    <property type="match status" value="1"/>
</dbReference>
<keyword evidence="4" id="KW-0808">Transferase</keyword>
<dbReference type="PANTHER" id="PTHR34220">
    <property type="entry name" value="SENSOR HISTIDINE KINASE YPDA"/>
    <property type="match status" value="1"/>
</dbReference>
<keyword evidence="2" id="KW-1003">Cell membrane</keyword>
<protein>
    <recommendedName>
        <fullName evidence="13">HAMP domain-containing protein</fullName>
    </recommendedName>
</protein>
<dbReference type="CDD" id="cd06225">
    <property type="entry name" value="HAMP"/>
    <property type="match status" value="1"/>
</dbReference>
<feature type="domain" description="HAMP" evidence="13">
    <location>
        <begin position="316"/>
        <end position="368"/>
    </location>
</feature>
<evidence type="ECO:0000256" key="7">
    <source>
        <dbReference type="ARBA" id="ARBA00022777"/>
    </source>
</evidence>
<evidence type="ECO:0000256" key="12">
    <source>
        <dbReference type="SAM" id="Phobius"/>
    </source>
</evidence>
<dbReference type="GO" id="GO:0000155">
    <property type="term" value="F:phosphorelay sensor kinase activity"/>
    <property type="evidence" value="ECO:0007669"/>
    <property type="project" value="InterPro"/>
</dbReference>
<dbReference type="EMBL" id="ADLK01000024">
    <property type="protein sequence ID" value="KMW18323.1"/>
    <property type="molecule type" value="Genomic_DNA"/>
</dbReference>
<feature type="transmembrane region" description="Helical" evidence="12">
    <location>
        <begin position="294"/>
        <end position="315"/>
    </location>
</feature>
<dbReference type="Proteomes" id="UP000037392">
    <property type="component" value="Unassembled WGS sequence"/>
</dbReference>
<comment type="caution">
    <text evidence="14">The sequence shown here is derived from an EMBL/GenBank/DDBJ whole genome shotgun (WGS) entry which is preliminary data.</text>
</comment>
<dbReference type="Pfam" id="PF06580">
    <property type="entry name" value="His_kinase"/>
    <property type="match status" value="1"/>
</dbReference>
<evidence type="ECO:0000256" key="11">
    <source>
        <dbReference type="ARBA" id="ARBA00023136"/>
    </source>
</evidence>
<dbReference type="Pfam" id="PF02518">
    <property type="entry name" value="HATPase_c"/>
    <property type="match status" value="1"/>
</dbReference>